<keyword evidence="3" id="KW-1133">Transmembrane helix</keyword>
<protein>
    <recommendedName>
        <fullName evidence="6">Glycosyltransferase family 32 protein</fullName>
    </recommendedName>
</protein>
<dbReference type="PANTHER" id="PTHR12042">
    <property type="entry name" value="LACTOSYLCERAMIDE 4-ALPHA-GALACTOSYLTRANSFERASE ALPHA- 1,4-GALACTOSYLTRANSFERASE"/>
    <property type="match status" value="1"/>
</dbReference>
<feature type="transmembrane region" description="Helical" evidence="3">
    <location>
        <begin position="188"/>
        <end position="204"/>
    </location>
</feature>
<accession>A0AAD9L993</accession>
<dbReference type="Gene3D" id="3.90.550.20">
    <property type="match status" value="1"/>
</dbReference>
<evidence type="ECO:0000313" key="5">
    <source>
        <dbReference type="Proteomes" id="UP001182556"/>
    </source>
</evidence>
<dbReference type="SUPFAM" id="SSF53448">
    <property type="entry name" value="Nucleotide-diphospho-sugar transferases"/>
    <property type="match status" value="1"/>
</dbReference>
<feature type="compositionally biased region" description="Polar residues" evidence="2">
    <location>
        <begin position="73"/>
        <end position="82"/>
    </location>
</feature>
<comment type="caution">
    <text evidence="4">The sequence shown here is derived from an EMBL/GenBank/DDBJ whole genome shotgun (WGS) entry which is preliminary data.</text>
</comment>
<feature type="compositionally biased region" description="Basic and acidic residues" evidence="2">
    <location>
        <begin position="1"/>
        <end position="15"/>
    </location>
</feature>
<dbReference type="Proteomes" id="UP001182556">
    <property type="component" value="Unassembled WGS sequence"/>
</dbReference>
<keyword evidence="5" id="KW-1185">Reference proteome</keyword>
<reference evidence="4" key="1">
    <citation type="submission" date="2023-02" db="EMBL/GenBank/DDBJ databases">
        <title>Identification and recombinant expression of a fungal hydrolase from Papiliotrema laurentii that hydrolyzes apple cutin and clears colloidal polyester polyurethane.</title>
        <authorList>
            <consortium name="DOE Joint Genome Institute"/>
            <person name="Roman V.A."/>
            <person name="Bojanowski C."/>
            <person name="Crable B.R."/>
            <person name="Wagner D.N."/>
            <person name="Hung C.S."/>
            <person name="Nadeau L.J."/>
            <person name="Schratz L."/>
            <person name="Haridas S."/>
            <person name="Pangilinan J."/>
            <person name="Lipzen A."/>
            <person name="Na H."/>
            <person name="Yan M."/>
            <person name="Ng V."/>
            <person name="Grigoriev I.V."/>
            <person name="Spatafora J.W."/>
            <person name="Barlow D."/>
            <person name="Biffinger J."/>
            <person name="Kelley-Loughnane N."/>
            <person name="Varaljay V.A."/>
            <person name="Crookes-Goodson W.J."/>
        </authorList>
    </citation>
    <scope>NUCLEOTIDE SEQUENCE</scope>
    <source>
        <strain evidence="4">5307AH</strain>
    </source>
</reference>
<evidence type="ECO:0000256" key="3">
    <source>
        <dbReference type="SAM" id="Phobius"/>
    </source>
</evidence>
<dbReference type="InterPro" id="IPR029044">
    <property type="entry name" value="Nucleotide-diphossugar_trans"/>
</dbReference>
<organism evidence="4 5">
    <name type="scientific">Papiliotrema laurentii</name>
    <name type="common">Cryptococcus laurentii</name>
    <dbReference type="NCBI Taxonomy" id="5418"/>
    <lineage>
        <taxon>Eukaryota</taxon>
        <taxon>Fungi</taxon>
        <taxon>Dikarya</taxon>
        <taxon>Basidiomycota</taxon>
        <taxon>Agaricomycotina</taxon>
        <taxon>Tremellomycetes</taxon>
        <taxon>Tremellales</taxon>
        <taxon>Rhynchogastremaceae</taxon>
        <taxon>Papiliotrema</taxon>
    </lineage>
</organism>
<sequence length="589" mass="67279">MHSSLSRRDNMDKLIVDVASGQSTESEAEGSCKEWSDQWRGSHTHPSSSSDDLRPRSGAPLSNRRQTVARMHASNSSRTALNASTIVNLPHDFSDTGGYASPSHHDSSRASSPFPRARPRPLMASFTHSSAAESDSPVEKYTTPASPGTLKSRKKKRTASFSLPFHRRRGHSPYTNYARWLGGRWRRWLLIALVAALFLGLYLWKSAYELQVELSFFSHKWIKEEFDGVMPLKGCFAPERISPLYDLDRHLAPKYQMLSPGLSLKRGTTCYDFSSTVQSIPGVEPEHLLYHTYWRADLIPFGERHTATLASFLATQPLSHSKMILWTNGAEQLGNNTFVKPFVEKWGDHIEVRQVDMPALTRGTEIDGLLSNAGGGGIFDQRAWVDGDAIRLLVLWHYGGVWMDMDQILTRDIHPLIEHEFVTQWDCYDKPYFSLNGALMHFRQHSPYLCEAFHIMATSPLPKPNTFTWGSHLYSKLHRRLLAAHQKPFAVLPWCFADPRNCRSDIRFPDPFLADPEYWAGRHWEGRHEVGRSGRELLEEKIGYVWTLHLHNQWLKTFPKGGWLQRLLDGYWKRIDEMERLKVGEGSGV</sequence>
<dbReference type="GO" id="GO:0016758">
    <property type="term" value="F:hexosyltransferase activity"/>
    <property type="evidence" value="ECO:0007669"/>
    <property type="project" value="TreeGrafter"/>
</dbReference>
<evidence type="ECO:0008006" key="6">
    <source>
        <dbReference type="Google" id="ProtNLM"/>
    </source>
</evidence>
<dbReference type="GO" id="GO:0016020">
    <property type="term" value="C:membrane"/>
    <property type="evidence" value="ECO:0007669"/>
    <property type="project" value="GOC"/>
</dbReference>
<feature type="region of interest" description="Disordered" evidence="2">
    <location>
        <begin position="94"/>
        <end position="158"/>
    </location>
</feature>
<dbReference type="GO" id="GO:0006688">
    <property type="term" value="P:glycosphingolipid biosynthetic process"/>
    <property type="evidence" value="ECO:0007669"/>
    <property type="project" value="TreeGrafter"/>
</dbReference>
<evidence type="ECO:0000256" key="1">
    <source>
        <dbReference type="ARBA" id="ARBA00009003"/>
    </source>
</evidence>
<dbReference type="InterPro" id="IPR051981">
    <property type="entry name" value="Glycosyltransf_32"/>
</dbReference>
<evidence type="ECO:0000313" key="4">
    <source>
        <dbReference type="EMBL" id="KAK1927905.1"/>
    </source>
</evidence>
<dbReference type="InterPro" id="IPR007577">
    <property type="entry name" value="GlycoTrfase_DXD_sugar-bd_CS"/>
</dbReference>
<dbReference type="AlphaFoldDB" id="A0AAD9L993"/>
<dbReference type="EMBL" id="JAODAN010000001">
    <property type="protein sequence ID" value="KAK1927905.1"/>
    <property type="molecule type" value="Genomic_DNA"/>
</dbReference>
<dbReference type="PANTHER" id="PTHR12042:SF21">
    <property type="entry name" value="ALPHA1,4-GALACTOSYLTRANSFERASE 1-RELATED"/>
    <property type="match status" value="1"/>
</dbReference>
<name>A0AAD9L993_PAPLA</name>
<keyword evidence="3" id="KW-0812">Transmembrane</keyword>
<proteinExistence type="inferred from homology"/>
<keyword evidence="3" id="KW-0472">Membrane</keyword>
<comment type="similarity">
    <text evidence="1">Belongs to the glycosyltransferase 32 family.</text>
</comment>
<evidence type="ECO:0000256" key="2">
    <source>
        <dbReference type="SAM" id="MobiDB-lite"/>
    </source>
</evidence>
<dbReference type="Pfam" id="PF04488">
    <property type="entry name" value="Gly_transf_sug"/>
    <property type="match status" value="1"/>
</dbReference>
<gene>
    <name evidence="4" type="ORF">DB88DRAFT_479733</name>
</gene>
<feature type="region of interest" description="Disordered" evidence="2">
    <location>
        <begin position="1"/>
        <end position="82"/>
    </location>
</feature>